<reference evidence="3" key="1">
    <citation type="journal article" date="2020" name="Stud. Mycol.">
        <title>101 Dothideomycetes genomes: a test case for predicting lifestyles and emergence of pathogens.</title>
        <authorList>
            <person name="Haridas S."/>
            <person name="Albert R."/>
            <person name="Binder M."/>
            <person name="Bloem J."/>
            <person name="Labutti K."/>
            <person name="Salamov A."/>
            <person name="Andreopoulos B."/>
            <person name="Baker S."/>
            <person name="Barry K."/>
            <person name="Bills G."/>
            <person name="Bluhm B."/>
            <person name="Cannon C."/>
            <person name="Castanera R."/>
            <person name="Culley D."/>
            <person name="Daum C."/>
            <person name="Ezra D."/>
            <person name="Gonzalez J."/>
            <person name="Henrissat B."/>
            <person name="Kuo A."/>
            <person name="Liang C."/>
            <person name="Lipzen A."/>
            <person name="Lutzoni F."/>
            <person name="Magnuson J."/>
            <person name="Mondo S."/>
            <person name="Nolan M."/>
            <person name="Ohm R."/>
            <person name="Pangilinan J."/>
            <person name="Park H.-J."/>
            <person name="Ramirez L."/>
            <person name="Alfaro M."/>
            <person name="Sun H."/>
            <person name="Tritt A."/>
            <person name="Yoshinaga Y."/>
            <person name="Zwiers L.-H."/>
            <person name="Turgeon B."/>
            <person name="Goodwin S."/>
            <person name="Spatafora J."/>
            <person name="Crous P."/>
            <person name="Grigoriev I."/>
        </authorList>
    </citation>
    <scope>NUCLEOTIDE SEQUENCE</scope>
    <source>
        <strain evidence="3">CBS 260.36</strain>
    </source>
</reference>
<name>A0A9P4MJ08_9PEZI</name>
<feature type="chain" id="PRO_5040342492" evidence="2">
    <location>
        <begin position="18"/>
        <end position="188"/>
    </location>
</feature>
<dbReference type="Proteomes" id="UP000799439">
    <property type="component" value="Unassembled WGS sequence"/>
</dbReference>
<evidence type="ECO:0000256" key="1">
    <source>
        <dbReference type="SAM" id="MobiDB-lite"/>
    </source>
</evidence>
<evidence type="ECO:0000313" key="4">
    <source>
        <dbReference type="Proteomes" id="UP000799439"/>
    </source>
</evidence>
<keyword evidence="2" id="KW-0732">Signal</keyword>
<comment type="caution">
    <text evidence="3">The sequence shown here is derived from an EMBL/GenBank/DDBJ whole genome shotgun (WGS) entry which is preliminary data.</text>
</comment>
<sequence>MKFSISIIAGLAGFALAQSSSSSSSSTGGSSTTTAGTPTTTCLSKCASGDVNCQAACLGNPYPNPAQISQTAECSAKCNQGDGSPSQTQQYADCLASCRASYFLSTGTNFVGGSTANSGAAATGASGSGSAPAGSSATPTATGSGAQSSSSGSQTASGAQASSSKGAAVALNAPYAGAAGLLLAALAL</sequence>
<evidence type="ECO:0000313" key="3">
    <source>
        <dbReference type="EMBL" id="KAF2154753.1"/>
    </source>
</evidence>
<dbReference type="AlphaFoldDB" id="A0A9P4MJ08"/>
<dbReference type="EMBL" id="ML996083">
    <property type="protein sequence ID" value="KAF2154753.1"/>
    <property type="molecule type" value="Genomic_DNA"/>
</dbReference>
<proteinExistence type="predicted"/>
<feature type="signal peptide" evidence="2">
    <location>
        <begin position="1"/>
        <end position="17"/>
    </location>
</feature>
<feature type="region of interest" description="Disordered" evidence="1">
    <location>
        <begin position="121"/>
        <end position="159"/>
    </location>
</feature>
<keyword evidence="4" id="KW-1185">Reference proteome</keyword>
<gene>
    <name evidence="3" type="ORF">K461DRAFT_266125</name>
</gene>
<dbReference type="OrthoDB" id="5597238at2759"/>
<protein>
    <submittedName>
        <fullName evidence="3">Uncharacterized protein</fullName>
    </submittedName>
</protein>
<accession>A0A9P4MJ08</accession>
<organism evidence="3 4">
    <name type="scientific">Myriangium duriaei CBS 260.36</name>
    <dbReference type="NCBI Taxonomy" id="1168546"/>
    <lineage>
        <taxon>Eukaryota</taxon>
        <taxon>Fungi</taxon>
        <taxon>Dikarya</taxon>
        <taxon>Ascomycota</taxon>
        <taxon>Pezizomycotina</taxon>
        <taxon>Dothideomycetes</taxon>
        <taxon>Dothideomycetidae</taxon>
        <taxon>Myriangiales</taxon>
        <taxon>Myriangiaceae</taxon>
        <taxon>Myriangium</taxon>
    </lineage>
</organism>
<evidence type="ECO:0000256" key="2">
    <source>
        <dbReference type="SAM" id="SignalP"/>
    </source>
</evidence>